<dbReference type="InterPro" id="IPR053944">
    <property type="entry name" value="SHLD2_OB2"/>
</dbReference>
<feature type="domain" description="Shieldin complex subunit 2 C-terminal" evidence="1">
    <location>
        <begin position="755"/>
        <end position="919"/>
    </location>
</feature>
<dbReference type="GeneID" id="103182309"/>
<evidence type="ECO:0000313" key="4">
    <source>
        <dbReference type="Ensembl" id="ENSCMIP00000021194.1"/>
    </source>
</evidence>
<dbReference type="STRING" id="7868.ENSCMIP00000021194"/>
<dbReference type="Pfam" id="PF21669">
    <property type="entry name" value="SHLD2_OB1"/>
    <property type="match status" value="1"/>
</dbReference>
<evidence type="ECO:0000259" key="1">
    <source>
        <dbReference type="Pfam" id="PF15793"/>
    </source>
</evidence>
<dbReference type="InterPro" id="IPR029715">
    <property type="entry name" value="FAM35A"/>
</dbReference>
<dbReference type="KEGG" id="cmk:103182309"/>
<sequence>MASNRKTVHIFLGAPVIPAKQQSSAQNITGDSLEKWHQCHVRYDKESLTIAPRDCGAKDFGQHLNGHEGMLLKDNEESSIVGYRSGVGYGTTSKEWSFQICGPTWQKQGGNIQSSTRQMGDQHHRALNNQEHSERDFKIIEEHKMNPTRTGERFERSAGWYHQLINRQNIQGSRGSGKLLQPVATEEMDEDHPDSTNRIEEQNAILPQDSSLVDCSKLLQASLVEYLQSSFPEEAKAPTSCAESLSMLPARQGAILSQKCSNNHLNTQGARGNEPSQMEKNMKPAEVSRQPFASKHSPDMLSRSCAIESECRLIDISDNTAELFSSLSEQKPLPTDEMICRHERISEGSELLFSPFNDWSKGNSEVNIELYSGGILCSQISNSAQQSFKRSRVADNEREELCHTLIKPSVYALKELPASKRMKENDSERISDLGHYLKAKQDTQQTSRVGYVKTERLGNCTDGGRKYHLLVAVLHRCQVKEIVIKSGPFARNRVPIATIVVTDKSGANRKIVLWRATAFWALIVFPGDILIITDVTLYRDHWRGEEMLQATQRSKMINLGPCLLVQPAQWSHTVSAAALEELIVWITGQKSYLLSMGSRNHQHLASKQYASLDKLHPDVVVHALLRVVLITVLSETAYLYGGKEQQKVLLEVEQVKGQQAPLILWGNSISWRAQIQKKQDHVWSFRNLLVCQNAITGDLELHSTPWSSCECLFDDDERAIEYMTKYHSGETASVKTMALSTLLSTRYSGDIQFKAHIVGIQWNGSCTRSSLFNMDALTPLETVLSSLSHFTYSGCGKCGSELGLDDNNVYQQCIPCLPYNTVQIYYRPTTLVVTDEDSMIDVHVSSKIMEKIFHHIPPGRLCKVQGPSEKVSYGMVIAELCCSLFGDSNDRCLLTVQSQFDLDENSVSMKQDFYLLDFHPNV</sequence>
<dbReference type="Pfam" id="PF22779">
    <property type="entry name" value="OB_SHLD2_2nd"/>
    <property type="match status" value="1"/>
</dbReference>
<keyword evidence="5" id="KW-1185">Reference proteome</keyword>
<dbReference type="OrthoDB" id="5963585at2759"/>
<dbReference type="Ensembl" id="ENSCMIT00000021578.1">
    <property type="protein sequence ID" value="ENSCMIP00000021194.1"/>
    <property type="gene ID" value="ENSCMIG00000009704.1"/>
</dbReference>
<dbReference type="CTD" id="54537"/>
<reference evidence="5" key="1">
    <citation type="journal article" date="2006" name="Science">
        <title>Ancient noncoding elements conserved in the human genome.</title>
        <authorList>
            <person name="Venkatesh B."/>
            <person name="Kirkness E.F."/>
            <person name="Loh Y.H."/>
            <person name="Halpern A.L."/>
            <person name="Lee A.P."/>
            <person name="Johnson J."/>
            <person name="Dandona N."/>
            <person name="Viswanathan L.D."/>
            <person name="Tay A."/>
            <person name="Venter J.C."/>
            <person name="Strausberg R.L."/>
            <person name="Brenner S."/>
        </authorList>
    </citation>
    <scope>NUCLEOTIDE SEQUENCE [LARGE SCALE GENOMIC DNA]</scope>
</reference>
<feature type="domain" description="Shieldin complex subunit 2 second OB fold" evidence="3">
    <location>
        <begin position="616"/>
        <end position="697"/>
    </location>
</feature>
<reference evidence="4" key="4">
    <citation type="submission" date="2025-08" db="UniProtKB">
        <authorList>
            <consortium name="Ensembl"/>
        </authorList>
    </citation>
    <scope>IDENTIFICATION</scope>
</reference>
<dbReference type="RefSeq" id="XP_007897471.1">
    <property type="nucleotide sequence ID" value="XM_007899280.1"/>
</dbReference>
<evidence type="ECO:0000259" key="2">
    <source>
        <dbReference type="Pfam" id="PF21669"/>
    </source>
</evidence>
<feature type="domain" description="Shieldin complex subunit 2 first OB fold" evidence="2">
    <location>
        <begin position="453"/>
        <end position="583"/>
    </location>
</feature>
<dbReference type="Proteomes" id="UP000314986">
    <property type="component" value="Unassembled WGS sequence"/>
</dbReference>
<dbReference type="RefSeq" id="XP_042192790.1">
    <property type="nucleotide sequence ID" value="XM_042336856.1"/>
</dbReference>
<proteinExistence type="predicted"/>
<dbReference type="PANTHER" id="PTHR14495:SF2">
    <property type="entry name" value="SHIELDIN COMPLEX SUBUNIT 2"/>
    <property type="match status" value="1"/>
</dbReference>
<dbReference type="Pfam" id="PF15793">
    <property type="entry name" value="SHLD2_C"/>
    <property type="match status" value="1"/>
</dbReference>
<dbReference type="RefSeq" id="XP_007897482.1">
    <property type="nucleotide sequence ID" value="XM_007899291.2"/>
</dbReference>
<dbReference type="GO" id="GO:0005634">
    <property type="term" value="C:nucleus"/>
    <property type="evidence" value="ECO:0007669"/>
    <property type="project" value="TreeGrafter"/>
</dbReference>
<reference evidence="5" key="3">
    <citation type="journal article" date="2014" name="Nature">
        <title>Elephant shark genome provides unique insights into gnathostome evolution.</title>
        <authorList>
            <consortium name="International Elephant Shark Genome Sequencing Consortium"/>
            <person name="Venkatesh B."/>
            <person name="Lee A.P."/>
            <person name="Ravi V."/>
            <person name="Maurya A.K."/>
            <person name="Lian M.M."/>
            <person name="Swann J.B."/>
            <person name="Ohta Y."/>
            <person name="Flajnik M.F."/>
            <person name="Sutoh Y."/>
            <person name="Kasahara M."/>
            <person name="Hoon S."/>
            <person name="Gangu V."/>
            <person name="Roy S.W."/>
            <person name="Irimia M."/>
            <person name="Korzh V."/>
            <person name="Kondrychyn I."/>
            <person name="Lim Z.W."/>
            <person name="Tay B.H."/>
            <person name="Tohari S."/>
            <person name="Kong K.W."/>
            <person name="Ho S."/>
            <person name="Lorente-Galdos B."/>
            <person name="Quilez J."/>
            <person name="Marques-Bonet T."/>
            <person name="Raney B.J."/>
            <person name="Ingham P.W."/>
            <person name="Tay A."/>
            <person name="Hillier L.W."/>
            <person name="Minx P."/>
            <person name="Boehm T."/>
            <person name="Wilson R.K."/>
            <person name="Brenner S."/>
            <person name="Warren W.C."/>
        </authorList>
    </citation>
    <scope>NUCLEOTIDE SEQUENCE [LARGE SCALE GENOMIC DNA]</scope>
</reference>
<dbReference type="GO" id="GO:0010569">
    <property type="term" value="P:regulation of double-strand break repair via homologous recombination"/>
    <property type="evidence" value="ECO:0007669"/>
    <property type="project" value="TreeGrafter"/>
</dbReference>
<dbReference type="InterPro" id="IPR031589">
    <property type="entry name" value="SHLD2_C"/>
</dbReference>
<reference evidence="4" key="5">
    <citation type="submission" date="2025-09" db="UniProtKB">
        <authorList>
            <consortium name="Ensembl"/>
        </authorList>
    </citation>
    <scope>IDENTIFICATION</scope>
</reference>
<dbReference type="OMA" id="YISAQHS"/>
<accession>A0A4W3IK37</accession>
<organism evidence="4 5">
    <name type="scientific">Callorhinchus milii</name>
    <name type="common">Ghost shark</name>
    <dbReference type="NCBI Taxonomy" id="7868"/>
    <lineage>
        <taxon>Eukaryota</taxon>
        <taxon>Metazoa</taxon>
        <taxon>Chordata</taxon>
        <taxon>Craniata</taxon>
        <taxon>Vertebrata</taxon>
        <taxon>Chondrichthyes</taxon>
        <taxon>Holocephali</taxon>
        <taxon>Chimaeriformes</taxon>
        <taxon>Callorhinchidae</taxon>
        <taxon>Callorhinchus</taxon>
    </lineage>
</organism>
<evidence type="ECO:0000259" key="3">
    <source>
        <dbReference type="Pfam" id="PF22779"/>
    </source>
</evidence>
<reference evidence="5" key="2">
    <citation type="journal article" date="2007" name="PLoS Biol.">
        <title>Survey sequencing and comparative analysis of the elephant shark (Callorhinchus milii) genome.</title>
        <authorList>
            <person name="Venkatesh B."/>
            <person name="Kirkness E.F."/>
            <person name="Loh Y.H."/>
            <person name="Halpern A.L."/>
            <person name="Lee A.P."/>
            <person name="Johnson J."/>
            <person name="Dandona N."/>
            <person name="Viswanathan L.D."/>
            <person name="Tay A."/>
            <person name="Venter J.C."/>
            <person name="Strausberg R.L."/>
            <person name="Brenner S."/>
        </authorList>
    </citation>
    <scope>NUCLEOTIDE SEQUENCE [LARGE SCALE GENOMIC DNA]</scope>
</reference>
<dbReference type="InParanoid" id="A0A4W3IK37"/>
<dbReference type="GO" id="GO:0035861">
    <property type="term" value="C:site of double-strand break"/>
    <property type="evidence" value="ECO:0007669"/>
    <property type="project" value="TreeGrafter"/>
</dbReference>
<dbReference type="GeneTree" id="ENSGT00390000003133"/>
<dbReference type="AlphaFoldDB" id="A0A4W3IK37"/>
<name>A0A4W3IK37_CALMI</name>
<gene>
    <name evidence="4" type="primary">shld2</name>
</gene>
<dbReference type="InterPro" id="IPR049507">
    <property type="entry name" value="SHLD2_OB1"/>
</dbReference>
<dbReference type="PANTHER" id="PTHR14495">
    <property type="entry name" value="SHIELDIN COMPLEX SUBUNIT 2"/>
    <property type="match status" value="1"/>
</dbReference>
<evidence type="ECO:0000313" key="5">
    <source>
        <dbReference type="Proteomes" id="UP000314986"/>
    </source>
</evidence>
<protein>
    <submittedName>
        <fullName evidence="4">Uncharacterized protein</fullName>
    </submittedName>
</protein>